<evidence type="ECO:0000259" key="9">
    <source>
        <dbReference type="Pfam" id="PF04547"/>
    </source>
</evidence>
<feature type="domain" description="Anoctamin dimerisation" evidence="10">
    <location>
        <begin position="4"/>
        <end position="119"/>
    </location>
</feature>
<sequence>MTQGNYVSAPFEKSIQHLFEGYDKKSSEFQKDIFSSNIRSLLVHNILLKSKHSYLLNDVFDDLVLHDETNHHSHLITLFDCIRKSKVKNGDKVPRDGDIRSELCKKWAKLINIFKPQPIDTIKFYFGESVAFYFAWIEIFIKTSILPTIIGVIFFIVGIVISRLLTNRLAFCIDEKFMIVFKTVCNARYNELI</sequence>
<dbReference type="PANTHER" id="PTHR12308">
    <property type="entry name" value="ANOCTAMIN"/>
    <property type="match status" value="1"/>
</dbReference>
<feature type="domain" description="Anoctamin transmembrane" evidence="9">
    <location>
        <begin position="122"/>
        <end position="182"/>
    </location>
</feature>
<evidence type="ECO:0000256" key="6">
    <source>
        <dbReference type="ARBA" id="ARBA00023136"/>
    </source>
</evidence>
<keyword evidence="4 8" id="KW-0812">Transmembrane</keyword>
<comment type="similarity">
    <text evidence="2 8">Belongs to the anoctamin family.</text>
</comment>
<dbReference type="PANTHER" id="PTHR12308:SF73">
    <property type="entry name" value="ANOCTAMIN"/>
    <property type="match status" value="1"/>
</dbReference>
<reference evidence="11" key="1">
    <citation type="submission" date="2021-02" db="EMBL/GenBank/DDBJ databases">
        <authorList>
            <person name="Nowell W R."/>
        </authorList>
    </citation>
    <scope>NUCLEOTIDE SEQUENCE</scope>
    <source>
        <strain evidence="11">Ploen Becks lab</strain>
    </source>
</reference>
<evidence type="ECO:0000259" key="10">
    <source>
        <dbReference type="Pfam" id="PF16178"/>
    </source>
</evidence>
<dbReference type="InterPro" id="IPR032394">
    <property type="entry name" value="Anoct_dimer"/>
</dbReference>
<evidence type="ECO:0000256" key="4">
    <source>
        <dbReference type="ARBA" id="ARBA00022692"/>
    </source>
</evidence>
<dbReference type="Proteomes" id="UP000663879">
    <property type="component" value="Unassembled WGS sequence"/>
</dbReference>
<evidence type="ECO:0000313" key="11">
    <source>
        <dbReference type="EMBL" id="CAF0912164.1"/>
    </source>
</evidence>
<dbReference type="Pfam" id="PF04547">
    <property type="entry name" value="Anoctamin"/>
    <property type="match status" value="1"/>
</dbReference>
<accession>A0A814AC93</accession>
<dbReference type="InterPro" id="IPR007632">
    <property type="entry name" value="Anoctamin"/>
</dbReference>
<keyword evidence="6 8" id="KW-0472">Membrane</keyword>
<dbReference type="InterPro" id="IPR049452">
    <property type="entry name" value="Anoctamin_TM"/>
</dbReference>
<dbReference type="EMBL" id="CAJNOC010002097">
    <property type="protein sequence ID" value="CAF0912164.1"/>
    <property type="molecule type" value="Genomic_DNA"/>
</dbReference>
<keyword evidence="12" id="KW-1185">Reference proteome</keyword>
<dbReference type="OrthoDB" id="296386at2759"/>
<keyword evidence="7" id="KW-0325">Glycoprotein</keyword>
<dbReference type="AlphaFoldDB" id="A0A814AC93"/>
<dbReference type="Pfam" id="PF16178">
    <property type="entry name" value="Anoct_dimer"/>
    <property type="match status" value="1"/>
</dbReference>
<evidence type="ECO:0000256" key="1">
    <source>
        <dbReference type="ARBA" id="ARBA00004651"/>
    </source>
</evidence>
<keyword evidence="5 8" id="KW-1133">Transmembrane helix</keyword>
<organism evidence="11 12">
    <name type="scientific">Brachionus calyciflorus</name>
    <dbReference type="NCBI Taxonomy" id="104777"/>
    <lineage>
        <taxon>Eukaryota</taxon>
        <taxon>Metazoa</taxon>
        <taxon>Spiralia</taxon>
        <taxon>Gnathifera</taxon>
        <taxon>Rotifera</taxon>
        <taxon>Eurotatoria</taxon>
        <taxon>Monogononta</taxon>
        <taxon>Pseudotrocha</taxon>
        <taxon>Ploima</taxon>
        <taxon>Brachionidae</taxon>
        <taxon>Brachionus</taxon>
    </lineage>
</organism>
<gene>
    <name evidence="11" type="ORF">OXX778_LOCUS11961</name>
</gene>
<comment type="caution">
    <text evidence="11">The sequence shown here is derived from an EMBL/GenBank/DDBJ whole genome shotgun (WGS) entry which is preliminary data.</text>
</comment>
<protein>
    <recommendedName>
        <fullName evidence="8">Anoctamin</fullName>
    </recommendedName>
</protein>
<evidence type="ECO:0000256" key="3">
    <source>
        <dbReference type="ARBA" id="ARBA00022475"/>
    </source>
</evidence>
<comment type="caution">
    <text evidence="8">Lacks conserved residue(s) required for the propagation of feature annotation.</text>
</comment>
<evidence type="ECO:0000256" key="8">
    <source>
        <dbReference type="RuleBase" id="RU280814"/>
    </source>
</evidence>
<keyword evidence="3" id="KW-1003">Cell membrane</keyword>
<dbReference type="GO" id="GO:0046983">
    <property type="term" value="F:protein dimerization activity"/>
    <property type="evidence" value="ECO:0007669"/>
    <property type="project" value="InterPro"/>
</dbReference>
<evidence type="ECO:0000256" key="7">
    <source>
        <dbReference type="ARBA" id="ARBA00023180"/>
    </source>
</evidence>
<evidence type="ECO:0000256" key="2">
    <source>
        <dbReference type="ARBA" id="ARBA00009671"/>
    </source>
</evidence>
<proteinExistence type="inferred from homology"/>
<dbReference type="GO" id="GO:0005886">
    <property type="term" value="C:plasma membrane"/>
    <property type="evidence" value="ECO:0007669"/>
    <property type="project" value="UniProtKB-SubCell"/>
</dbReference>
<evidence type="ECO:0000256" key="5">
    <source>
        <dbReference type="ARBA" id="ARBA00022989"/>
    </source>
</evidence>
<name>A0A814AC93_9BILA</name>
<comment type="subcellular location">
    <subcellularLocation>
        <location evidence="1">Cell membrane</location>
        <topology evidence="1">Multi-pass membrane protein</topology>
    </subcellularLocation>
    <subcellularLocation>
        <location evidence="8">Membrane</location>
        <topology evidence="8">Multi-pass membrane protein</topology>
    </subcellularLocation>
</comment>
<feature type="transmembrane region" description="Helical" evidence="8">
    <location>
        <begin position="122"/>
        <end position="139"/>
    </location>
</feature>
<evidence type="ECO:0000313" key="12">
    <source>
        <dbReference type="Proteomes" id="UP000663879"/>
    </source>
</evidence>
<feature type="transmembrane region" description="Helical" evidence="8">
    <location>
        <begin position="145"/>
        <end position="166"/>
    </location>
</feature>
<dbReference type="GO" id="GO:0005254">
    <property type="term" value="F:chloride channel activity"/>
    <property type="evidence" value="ECO:0007669"/>
    <property type="project" value="TreeGrafter"/>
</dbReference>